<keyword evidence="13" id="KW-0961">Cell wall biogenesis/degradation</keyword>
<dbReference type="GO" id="GO:0009002">
    <property type="term" value="F:serine-type D-Ala-D-Ala carboxypeptidase activity"/>
    <property type="evidence" value="ECO:0007669"/>
    <property type="project" value="InterPro"/>
</dbReference>
<evidence type="ECO:0000256" key="9">
    <source>
        <dbReference type="ARBA" id="ARBA00022960"/>
    </source>
</evidence>
<gene>
    <name evidence="16" type="ORF">DO97_17360</name>
</gene>
<reference evidence="16 17" key="1">
    <citation type="journal article" date="2014" name="Mol. Ecol.">
        <title>Evolution of Synechococcus.</title>
        <authorList>
            <person name="Dvorak P."/>
            <person name="Casamatta D."/>
            <person name="Hasler P."/>
            <person name="Poulickova A."/>
            <person name="Ondrej V."/>
            <person name="Sanges R."/>
        </authorList>
    </citation>
    <scope>NUCLEOTIDE SEQUENCE [LARGE SCALE GENOMIC DNA]</scope>
    <source>
        <strain evidence="16 17">CAUP A 1101</strain>
    </source>
</reference>
<dbReference type="PANTHER" id="PTHR30627">
    <property type="entry name" value="PEPTIDOGLYCAN D,D-TRANSPEPTIDASE"/>
    <property type="match status" value="1"/>
</dbReference>
<dbReference type="Pfam" id="PF00905">
    <property type="entry name" value="Transpeptidase"/>
    <property type="match status" value="1"/>
</dbReference>
<comment type="caution">
    <text evidence="16">The sequence shown here is derived from an EMBL/GenBank/DDBJ whole genome shotgun (WGS) entry which is preliminary data.</text>
</comment>
<evidence type="ECO:0000256" key="8">
    <source>
        <dbReference type="ARBA" id="ARBA00022801"/>
    </source>
</evidence>
<dbReference type="InterPro" id="IPR017790">
    <property type="entry name" value="Penicillin-binding_protein_2"/>
</dbReference>
<comment type="similarity">
    <text evidence="3">Belongs to the transpeptidase family.</text>
</comment>
<dbReference type="GO" id="GO:0008360">
    <property type="term" value="P:regulation of cell shape"/>
    <property type="evidence" value="ECO:0007669"/>
    <property type="project" value="UniProtKB-KW"/>
</dbReference>
<dbReference type="GO" id="GO:0071555">
    <property type="term" value="P:cell wall organization"/>
    <property type="evidence" value="ECO:0007669"/>
    <property type="project" value="UniProtKB-KW"/>
</dbReference>
<evidence type="ECO:0000256" key="5">
    <source>
        <dbReference type="ARBA" id="ARBA00022519"/>
    </source>
</evidence>
<dbReference type="NCBIfam" id="TIGR03423">
    <property type="entry name" value="pbp2_mrdA"/>
    <property type="match status" value="1"/>
</dbReference>
<dbReference type="EMBL" id="JJML01000063">
    <property type="protein sequence ID" value="KGF71607.1"/>
    <property type="molecule type" value="Genomic_DNA"/>
</dbReference>
<dbReference type="GO" id="GO:0016740">
    <property type="term" value="F:transferase activity"/>
    <property type="evidence" value="ECO:0007669"/>
    <property type="project" value="UniProtKB-KW"/>
</dbReference>
<evidence type="ECO:0000259" key="14">
    <source>
        <dbReference type="Pfam" id="PF00905"/>
    </source>
</evidence>
<sequence>MAGGLSFSTGERFDKSNRLKNSAQQHSQSQRAIVLMLIVSLVIGACTLRLVRLQLLDGSRNRQLADTNRIRPVPIASDRGTILDRKGRPLATNRLTRSVYLWPREQTPSQWQQTASKLSLLLKIPASEILAKLSQAGYRSAIPVRISRDLTPTAFVALAENTAALPGLEIRGESSRLYPQGNLASHVLGYIGEATLEDLKVNPSYPMGMIIGRMGVERIANSQLEGTWGSHLIEVDAEGQPLRVLGSKPAVRGSAVQLTLDLDLQQAAEKALGQRRGAVVVLDVKTGAVLAMASGPSFDPNLFTRRISTAEWNRLQNTDNPFLNRALQGYPPGSTFKIVTSTAGMESGKFTPDSMVATAAFITVGGIAFHEHGDGYGVIGFIDALTYSSNTFFYQVGLTVGPEEIAKWGRKLGIGTTSNMGLDGGNHGSLPTPADKEKLYGEPWYAGDTVSMAIGQGVVQVTPLELAVMVSAIANGGLRVQPHLFASQTHTPATQPVRIGFHPGTLKVIRDGLVSVVQHGTGQSLNDGSIPLTGGKTGTAEVPGQPDNALWVGFGPVSNPQIAVAVVVENGGFGAVSAVPIAHTVYKAYFKKHQSPAPR</sequence>
<evidence type="ECO:0000256" key="4">
    <source>
        <dbReference type="ARBA" id="ARBA00022475"/>
    </source>
</evidence>
<feature type="domain" description="Penicillin-binding protein dimerisation" evidence="15">
    <location>
        <begin position="75"/>
        <end position="244"/>
    </location>
</feature>
<dbReference type="InterPro" id="IPR005311">
    <property type="entry name" value="PBP_dimer"/>
</dbReference>
<evidence type="ECO:0000256" key="7">
    <source>
        <dbReference type="ARBA" id="ARBA00022692"/>
    </source>
</evidence>
<dbReference type="Gene3D" id="3.40.710.10">
    <property type="entry name" value="DD-peptidase/beta-lactamase superfamily"/>
    <property type="match status" value="1"/>
</dbReference>
<proteinExistence type="inferred from homology"/>
<evidence type="ECO:0000256" key="13">
    <source>
        <dbReference type="ARBA" id="ARBA00023316"/>
    </source>
</evidence>
<keyword evidence="6" id="KW-0645">Protease</keyword>
<protein>
    <submittedName>
        <fullName evidence="16">Peptidoglycan glycosyltransferase</fullName>
    </submittedName>
</protein>
<dbReference type="STRING" id="1497020.DO97_17360"/>
<dbReference type="GO" id="GO:0005886">
    <property type="term" value="C:plasma membrane"/>
    <property type="evidence" value="ECO:0007669"/>
    <property type="project" value="UniProtKB-SubCell"/>
</dbReference>
<keyword evidence="10" id="KW-0573">Peptidoglycan synthesis</keyword>
<dbReference type="SUPFAM" id="SSF56601">
    <property type="entry name" value="beta-lactamase/transpeptidase-like"/>
    <property type="match status" value="1"/>
</dbReference>
<keyword evidence="7" id="KW-0812">Transmembrane</keyword>
<keyword evidence="8" id="KW-0378">Hydrolase</keyword>
<dbReference type="SUPFAM" id="SSF56519">
    <property type="entry name" value="Penicillin binding protein dimerisation domain"/>
    <property type="match status" value="1"/>
</dbReference>
<evidence type="ECO:0000256" key="12">
    <source>
        <dbReference type="ARBA" id="ARBA00023136"/>
    </source>
</evidence>
<dbReference type="GO" id="GO:0071972">
    <property type="term" value="F:peptidoglycan L,D-transpeptidase activity"/>
    <property type="evidence" value="ECO:0007669"/>
    <property type="project" value="TreeGrafter"/>
</dbReference>
<dbReference type="Pfam" id="PF03717">
    <property type="entry name" value="PBP_dimer"/>
    <property type="match status" value="1"/>
</dbReference>
<evidence type="ECO:0000313" key="16">
    <source>
        <dbReference type="EMBL" id="KGF71607.1"/>
    </source>
</evidence>
<dbReference type="InterPro" id="IPR036138">
    <property type="entry name" value="PBP_dimer_sf"/>
</dbReference>
<keyword evidence="12" id="KW-0472">Membrane</keyword>
<keyword evidence="9" id="KW-0133">Cell shape</keyword>
<evidence type="ECO:0000256" key="11">
    <source>
        <dbReference type="ARBA" id="ARBA00022989"/>
    </source>
</evidence>
<keyword evidence="16" id="KW-0808">Transferase</keyword>
<evidence type="ECO:0000256" key="3">
    <source>
        <dbReference type="ARBA" id="ARBA00007171"/>
    </source>
</evidence>
<organism evidence="16 17">
    <name type="scientific">Neosynechococcus sphagnicola sy1</name>
    <dbReference type="NCBI Taxonomy" id="1497020"/>
    <lineage>
        <taxon>Bacteria</taxon>
        <taxon>Bacillati</taxon>
        <taxon>Cyanobacteriota</taxon>
        <taxon>Cyanophyceae</taxon>
        <taxon>Neosynechococcales</taxon>
        <taxon>Neosynechococcaceae</taxon>
        <taxon>Neosynechococcus</taxon>
    </lineage>
</organism>
<accession>A0A098TI18</accession>
<dbReference type="InterPro" id="IPR012338">
    <property type="entry name" value="Beta-lactam/transpept-like"/>
</dbReference>
<dbReference type="Proteomes" id="UP000030170">
    <property type="component" value="Unassembled WGS sequence"/>
</dbReference>
<dbReference type="InterPro" id="IPR001460">
    <property type="entry name" value="PCN-bd_Tpept"/>
</dbReference>
<evidence type="ECO:0000256" key="10">
    <source>
        <dbReference type="ARBA" id="ARBA00022984"/>
    </source>
</evidence>
<evidence type="ECO:0000256" key="1">
    <source>
        <dbReference type="ARBA" id="ARBA00004167"/>
    </source>
</evidence>
<dbReference type="Gene3D" id="3.90.1310.10">
    <property type="entry name" value="Penicillin-binding protein 2a (Domain 2)"/>
    <property type="match status" value="1"/>
</dbReference>
<dbReference type="InterPro" id="IPR050515">
    <property type="entry name" value="Beta-lactam/transpept"/>
</dbReference>
<evidence type="ECO:0000256" key="6">
    <source>
        <dbReference type="ARBA" id="ARBA00022670"/>
    </source>
</evidence>
<keyword evidence="17" id="KW-1185">Reference proteome</keyword>
<keyword evidence="5" id="KW-0997">Cell inner membrane</keyword>
<dbReference type="GO" id="GO:0009252">
    <property type="term" value="P:peptidoglycan biosynthetic process"/>
    <property type="evidence" value="ECO:0007669"/>
    <property type="project" value="UniProtKB-KW"/>
</dbReference>
<dbReference type="GO" id="GO:0006508">
    <property type="term" value="P:proteolysis"/>
    <property type="evidence" value="ECO:0007669"/>
    <property type="project" value="UniProtKB-KW"/>
</dbReference>
<dbReference type="OrthoDB" id="9766847at2"/>
<dbReference type="PANTHER" id="PTHR30627:SF2">
    <property type="entry name" value="PEPTIDOGLYCAN D,D-TRANSPEPTIDASE MRDA"/>
    <property type="match status" value="1"/>
</dbReference>
<feature type="domain" description="Penicillin-binding protein transpeptidase" evidence="14">
    <location>
        <begin position="277"/>
        <end position="586"/>
    </location>
</feature>
<name>A0A098TI18_9CYAN</name>
<keyword evidence="4" id="KW-1003">Cell membrane</keyword>
<evidence type="ECO:0000259" key="15">
    <source>
        <dbReference type="Pfam" id="PF03717"/>
    </source>
</evidence>
<dbReference type="AlphaFoldDB" id="A0A098TI18"/>
<evidence type="ECO:0000256" key="2">
    <source>
        <dbReference type="ARBA" id="ARBA00004236"/>
    </source>
</evidence>
<comment type="subcellular location">
    <subcellularLocation>
        <location evidence="2">Cell membrane</location>
    </subcellularLocation>
    <subcellularLocation>
        <location evidence="1">Membrane</location>
        <topology evidence="1">Single-pass membrane protein</topology>
    </subcellularLocation>
</comment>
<keyword evidence="11" id="KW-1133">Transmembrane helix</keyword>
<dbReference type="GO" id="GO:0008658">
    <property type="term" value="F:penicillin binding"/>
    <property type="evidence" value="ECO:0007669"/>
    <property type="project" value="InterPro"/>
</dbReference>
<evidence type="ECO:0000313" key="17">
    <source>
        <dbReference type="Proteomes" id="UP000030170"/>
    </source>
</evidence>